<feature type="chain" id="PRO_5046708761" evidence="1">
    <location>
        <begin position="25"/>
        <end position="280"/>
    </location>
</feature>
<dbReference type="Proteomes" id="UP001338137">
    <property type="component" value="Unassembled WGS sequence"/>
</dbReference>
<name>A0ABU6GGD4_9BACL</name>
<accession>A0ABU6GGD4</accession>
<proteinExistence type="predicted"/>
<keyword evidence="1" id="KW-0732">Signal</keyword>
<dbReference type="PROSITE" id="PS51257">
    <property type="entry name" value="PROKAR_LIPOPROTEIN"/>
    <property type="match status" value="1"/>
</dbReference>
<gene>
    <name evidence="2" type="ORF">P4I72_31810</name>
</gene>
<reference evidence="2 3" key="1">
    <citation type="submission" date="2023-03" db="EMBL/GenBank/DDBJ databases">
        <title>Bacillus Genome Sequencing.</title>
        <authorList>
            <person name="Dunlap C."/>
        </authorList>
    </citation>
    <scope>NUCLEOTIDE SEQUENCE [LARGE SCALE GENOMIC DNA]</scope>
    <source>
        <strain evidence="2 3">BD-533</strain>
    </source>
</reference>
<dbReference type="RefSeq" id="WP_326075730.1">
    <property type="nucleotide sequence ID" value="NZ_JARLKY010000102.1"/>
</dbReference>
<sequence>MKLNKLILLALTMSLMSGCQHTNAVDQPQRSKIKDTADVIDMHGGVTNLYKMDQFMKQVEQKEKASIRISHYTIEGDPIYNDIYFDTAKFELQYDTTQDQFGSKEITTYSCDELIKTETATEMKYTLNGCKGRGKSFDILHLSYDVSQQDLFEFQLKYGRNQAEEINTIDMKLVRDLRNGQTLGISDFQLNKEVQQNIYKQMVLSNYLSEKKFTACDQKPSYYLKVKINGGIREFNWSACANSEDNTTMTELANYIIHIVNSIPMYAEFETASTIKLALG</sequence>
<organism evidence="2 3">
    <name type="scientific">Paenibacillus alba</name>
    <dbReference type="NCBI Taxonomy" id="1197127"/>
    <lineage>
        <taxon>Bacteria</taxon>
        <taxon>Bacillati</taxon>
        <taxon>Bacillota</taxon>
        <taxon>Bacilli</taxon>
        <taxon>Bacillales</taxon>
        <taxon>Paenibacillaceae</taxon>
        <taxon>Paenibacillus</taxon>
    </lineage>
</organism>
<comment type="caution">
    <text evidence="2">The sequence shown here is derived from an EMBL/GenBank/DDBJ whole genome shotgun (WGS) entry which is preliminary data.</text>
</comment>
<evidence type="ECO:0000256" key="1">
    <source>
        <dbReference type="SAM" id="SignalP"/>
    </source>
</evidence>
<evidence type="ECO:0000313" key="3">
    <source>
        <dbReference type="Proteomes" id="UP001338137"/>
    </source>
</evidence>
<dbReference type="Pfam" id="PF14275">
    <property type="entry name" value="DUF4362"/>
    <property type="match status" value="1"/>
</dbReference>
<keyword evidence="3" id="KW-1185">Reference proteome</keyword>
<dbReference type="EMBL" id="JARLKY010000102">
    <property type="protein sequence ID" value="MEC0231699.1"/>
    <property type="molecule type" value="Genomic_DNA"/>
</dbReference>
<protein>
    <submittedName>
        <fullName evidence="2">DUF4362 domain-containing protein</fullName>
    </submittedName>
</protein>
<feature type="signal peptide" evidence="1">
    <location>
        <begin position="1"/>
        <end position="24"/>
    </location>
</feature>
<evidence type="ECO:0000313" key="2">
    <source>
        <dbReference type="EMBL" id="MEC0231699.1"/>
    </source>
</evidence>
<dbReference type="InterPro" id="IPR025372">
    <property type="entry name" value="DUF4362"/>
</dbReference>